<organism evidence="2 3">
    <name type="scientific">Nitrospirillum amazonense</name>
    <dbReference type="NCBI Taxonomy" id="28077"/>
    <lineage>
        <taxon>Bacteria</taxon>
        <taxon>Pseudomonadati</taxon>
        <taxon>Pseudomonadota</taxon>
        <taxon>Alphaproteobacteria</taxon>
        <taxon>Rhodospirillales</taxon>
        <taxon>Azospirillaceae</taxon>
        <taxon>Nitrospirillum</taxon>
    </lineage>
</organism>
<dbReference type="AlphaFoldDB" id="A0A560FBH3"/>
<comment type="caution">
    <text evidence="2">The sequence shown here is derived from an EMBL/GenBank/DDBJ whole genome shotgun (WGS) entry which is preliminary data.</text>
</comment>
<gene>
    <name evidence="2" type="ORF">FBZ89_10812</name>
</gene>
<accession>A0A560FBH3</accession>
<reference evidence="2 3" key="1">
    <citation type="submission" date="2019-06" db="EMBL/GenBank/DDBJ databases">
        <title>Genomic Encyclopedia of Type Strains, Phase IV (KMG-V): Genome sequencing to study the core and pangenomes of soil and plant-associated prokaryotes.</title>
        <authorList>
            <person name="Whitman W."/>
        </authorList>
    </citation>
    <scope>NUCLEOTIDE SEQUENCE [LARGE SCALE GENOMIC DNA]</scope>
    <source>
        <strain evidence="2 3">BR 11880</strain>
    </source>
</reference>
<dbReference type="EMBL" id="VITN01000008">
    <property type="protein sequence ID" value="TWB18957.1"/>
    <property type="molecule type" value="Genomic_DNA"/>
</dbReference>
<proteinExistence type="predicted"/>
<dbReference type="Proteomes" id="UP000319859">
    <property type="component" value="Unassembled WGS sequence"/>
</dbReference>
<dbReference type="InterPro" id="IPR010281">
    <property type="entry name" value="DUF885"/>
</dbReference>
<dbReference type="Pfam" id="PF05960">
    <property type="entry name" value="DUF885"/>
    <property type="match status" value="1"/>
</dbReference>
<dbReference type="PANTHER" id="PTHR33361">
    <property type="entry name" value="GLR0591 PROTEIN"/>
    <property type="match status" value="1"/>
</dbReference>
<dbReference type="RefSeq" id="WP_145750638.1">
    <property type="nucleotide sequence ID" value="NZ_VITN01000008.1"/>
</dbReference>
<evidence type="ECO:0000256" key="1">
    <source>
        <dbReference type="SAM" id="SignalP"/>
    </source>
</evidence>
<feature type="signal peptide" evidence="1">
    <location>
        <begin position="1"/>
        <end position="19"/>
    </location>
</feature>
<feature type="chain" id="PRO_5021713477" evidence="1">
    <location>
        <begin position="20"/>
        <end position="570"/>
    </location>
</feature>
<protein>
    <submittedName>
        <fullName evidence="2">Uncharacterized protein (DUF885 family)</fullName>
    </submittedName>
</protein>
<name>A0A560FBH3_9PROT</name>
<evidence type="ECO:0000313" key="3">
    <source>
        <dbReference type="Proteomes" id="UP000319859"/>
    </source>
</evidence>
<keyword evidence="1" id="KW-0732">Signal</keyword>
<dbReference type="PANTHER" id="PTHR33361:SF2">
    <property type="entry name" value="DUF885 DOMAIN-CONTAINING PROTEIN"/>
    <property type="match status" value="1"/>
</dbReference>
<dbReference type="OrthoDB" id="9763405at2"/>
<sequence>MGKAAMFSLILLASLASLAAEAGPPSLAPLIADYDALLQGGKEEGRCLPDVSPKAAAERRKRLEALVHRLGSIDPTGLTPADRLTYRFMRWDAEDRLAGLAFDQDRMPFNSDSGFYATLTYTANRTHVRTKVEADAWLACLEAAPDYYAANIANARRGIATGFVQPRVIVDAVLDIARKQVDTPLDGDGLLSPFAGPGDAAAMAEWRARARQVLADIVRPAQRAFVTFLEREYRPAAPESLAARDLPDGEAYYTWAVRHHTTTSLTPDAVHDIGLKEVARIRGEMEALIRRTGFTGGFADFLAFLRTDPRFYVTTRQALLEKASEIAKRIDDQLPGHFGRLPRLTYGVREVPRDIEDTYTTGRYFPGDAAKGIAGGFMVNTGKLDQRPLYELPALALHEAVPGHHLQTALAAELEDLPPFRRRAYINAYGEGWGLYSEQLGEEMGIYRDDYERFGRLSFDMWRACRLVADTGIHWKHWTLDQARACFIDNTALAPHNIETELRRYIGWPGQALAYKIGELKLLELRQRAQDRLGERFNERAFHDAVLLSGSLPLDLLEDQVNGWIAAQRR</sequence>
<evidence type="ECO:0000313" key="2">
    <source>
        <dbReference type="EMBL" id="TWB18957.1"/>
    </source>
</evidence>